<evidence type="ECO:0000256" key="5">
    <source>
        <dbReference type="ARBA" id="ARBA00022777"/>
    </source>
</evidence>
<dbReference type="AlphaFoldDB" id="A0A2J7RA79"/>
<dbReference type="InterPro" id="IPR057380">
    <property type="entry name" value="UBA_SIK1/2/3"/>
</dbReference>
<feature type="region of interest" description="Disordered" evidence="9">
    <location>
        <begin position="498"/>
        <end position="537"/>
    </location>
</feature>
<dbReference type="GO" id="GO:0004674">
    <property type="term" value="F:protein serine/threonine kinase activity"/>
    <property type="evidence" value="ECO:0007669"/>
    <property type="project" value="UniProtKB-KW"/>
</dbReference>
<evidence type="ECO:0000256" key="2">
    <source>
        <dbReference type="ARBA" id="ARBA00022527"/>
    </source>
</evidence>
<accession>A0A2J7RA79</accession>
<feature type="compositionally biased region" description="Low complexity" evidence="9">
    <location>
        <begin position="516"/>
        <end position="525"/>
    </location>
</feature>
<feature type="region of interest" description="Disordered" evidence="9">
    <location>
        <begin position="753"/>
        <end position="774"/>
    </location>
</feature>
<feature type="compositionally biased region" description="Polar residues" evidence="9">
    <location>
        <begin position="662"/>
        <end position="674"/>
    </location>
</feature>
<evidence type="ECO:0000256" key="3">
    <source>
        <dbReference type="ARBA" id="ARBA00022679"/>
    </source>
</evidence>
<dbReference type="Proteomes" id="UP000235965">
    <property type="component" value="Unassembled WGS sequence"/>
</dbReference>
<feature type="region of interest" description="Disordered" evidence="9">
    <location>
        <begin position="261"/>
        <end position="284"/>
    </location>
</feature>
<dbReference type="FunCoup" id="A0A2J7RA79">
    <property type="interactions" value="24"/>
</dbReference>
<dbReference type="InterPro" id="IPR028375">
    <property type="entry name" value="KA1/Ssp2_C"/>
</dbReference>
<feature type="compositionally biased region" description="Polar residues" evidence="9">
    <location>
        <begin position="583"/>
        <end position="597"/>
    </location>
</feature>
<dbReference type="InParanoid" id="A0A2J7RA79"/>
<feature type="domain" description="KA1" evidence="10">
    <location>
        <begin position="1064"/>
        <end position="1113"/>
    </location>
</feature>
<dbReference type="GO" id="GO:0005524">
    <property type="term" value="F:ATP binding"/>
    <property type="evidence" value="ECO:0007669"/>
    <property type="project" value="UniProtKB-KW"/>
</dbReference>
<evidence type="ECO:0000256" key="1">
    <source>
        <dbReference type="ARBA" id="ARBA00012513"/>
    </source>
</evidence>
<dbReference type="OrthoDB" id="193931at2759"/>
<dbReference type="Gene3D" id="3.30.310.80">
    <property type="entry name" value="Kinase associated domain 1, KA1"/>
    <property type="match status" value="1"/>
</dbReference>
<dbReference type="EMBL" id="NEVH01006578">
    <property type="protein sequence ID" value="PNF37720.1"/>
    <property type="molecule type" value="Genomic_DNA"/>
</dbReference>
<evidence type="ECO:0000313" key="11">
    <source>
        <dbReference type="EMBL" id="PNF37720.1"/>
    </source>
</evidence>
<dbReference type="CDD" id="cd14338">
    <property type="entry name" value="UBA_SIK"/>
    <property type="match status" value="1"/>
</dbReference>
<comment type="catalytic activity">
    <reaction evidence="7">
        <text>L-threonyl-[protein] + ATP = O-phospho-L-threonyl-[protein] + ADP + H(+)</text>
        <dbReference type="Rhea" id="RHEA:46608"/>
        <dbReference type="Rhea" id="RHEA-COMP:11060"/>
        <dbReference type="Rhea" id="RHEA-COMP:11605"/>
        <dbReference type="ChEBI" id="CHEBI:15378"/>
        <dbReference type="ChEBI" id="CHEBI:30013"/>
        <dbReference type="ChEBI" id="CHEBI:30616"/>
        <dbReference type="ChEBI" id="CHEBI:61977"/>
        <dbReference type="ChEBI" id="CHEBI:456216"/>
        <dbReference type="EC" id="2.7.11.1"/>
    </reaction>
</comment>
<dbReference type="PROSITE" id="PS50032">
    <property type="entry name" value="KA1"/>
    <property type="match status" value="1"/>
</dbReference>
<reference evidence="11 12" key="1">
    <citation type="submission" date="2017-12" db="EMBL/GenBank/DDBJ databases">
        <title>Hemimetabolous genomes reveal molecular basis of termite eusociality.</title>
        <authorList>
            <person name="Harrison M.C."/>
            <person name="Jongepier E."/>
            <person name="Robertson H.M."/>
            <person name="Arning N."/>
            <person name="Bitard-Feildel T."/>
            <person name="Chao H."/>
            <person name="Childers C.P."/>
            <person name="Dinh H."/>
            <person name="Doddapaneni H."/>
            <person name="Dugan S."/>
            <person name="Gowin J."/>
            <person name="Greiner C."/>
            <person name="Han Y."/>
            <person name="Hu H."/>
            <person name="Hughes D.S.T."/>
            <person name="Huylmans A.-K."/>
            <person name="Kemena C."/>
            <person name="Kremer L.P.M."/>
            <person name="Lee S.L."/>
            <person name="Lopez-Ezquerra A."/>
            <person name="Mallet L."/>
            <person name="Monroy-Kuhn J.M."/>
            <person name="Moser A."/>
            <person name="Murali S.C."/>
            <person name="Muzny D.M."/>
            <person name="Otani S."/>
            <person name="Piulachs M.-D."/>
            <person name="Poelchau M."/>
            <person name="Qu J."/>
            <person name="Schaub F."/>
            <person name="Wada-Katsumata A."/>
            <person name="Worley K.C."/>
            <person name="Xie Q."/>
            <person name="Ylla G."/>
            <person name="Poulsen M."/>
            <person name="Gibbs R.A."/>
            <person name="Schal C."/>
            <person name="Richards S."/>
            <person name="Belles X."/>
            <person name="Korb J."/>
            <person name="Bornberg-Bauer E."/>
        </authorList>
    </citation>
    <scope>NUCLEOTIDE SEQUENCE [LARGE SCALE GENOMIC DNA]</scope>
    <source>
        <tissue evidence="11">Whole body</tissue>
    </source>
</reference>
<feature type="compositionally biased region" description="Low complexity" evidence="9">
    <location>
        <begin position="319"/>
        <end position="331"/>
    </location>
</feature>
<keyword evidence="5" id="KW-0418">Kinase</keyword>
<evidence type="ECO:0000256" key="4">
    <source>
        <dbReference type="ARBA" id="ARBA00022741"/>
    </source>
</evidence>
<feature type="region of interest" description="Disordered" evidence="9">
    <location>
        <begin position="555"/>
        <end position="597"/>
    </location>
</feature>
<dbReference type="EC" id="2.7.11.1" evidence="1"/>
<feature type="region of interest" description="Disordered" evidence="9">
    <location>
        <begin position="644"/>
        <end position="674"/>
    </location>
</feature>
<evidence type="ECO:0000313" key="12">
    <source>
        <dbReference type="Proteomes" id="UP000235965"/>
    </source>
</evidence>
<comment type="catalytic activity">
    <reaction evidence="8">
        <text>L-seryl-[protein] + ATP = O-phospho-L-seryl-[protein] + ADP + H(+)</text>
        <dbReference type="Rhea" id="RHEA:17989"/>
        <dbReference type="Rhea" id="RHEA-COMP:9863"/>
        <dbReference type="Rhea" id="RHEA-COMP:11604"/>
        <dbReference type="ChEBI" id="CHEBI:15378"/>
        <dbReference type="ChEBI" id="CHEBI:29999"/>
        <dbReference type="ChEBI" id="CHEBI:30616"/>
        <dbReference type="ChEBI" id="CHEBI:83421"/>
        <dbReference type="ChEBI" id="CHEBI:456216"/>
        <dbReference type="EC" id="2.7.11.1"/>
    </reaction>
</comment>
<evidence type="ECO:0000256" key="7">
    <source>
        <dbReference type="ARBA" id="ARBA00047899"/>
    </source>
</evidence>
<sequence>MLQLPGLDKEMILKSVHSNSFGNISAIYHLLVDKLERQDLTRSSSNIPLVATQRKASITTGVVDRSPVSDLESEQGGSPLVSMPAIPVLHLINDSQLLEKFGDVDVQMESESEELQRRSSSGGIGDKYLTARRHTVGPGDTVHEQVLEAHYIKLDGIGQPLDILPNTNLPLNLPLVQHQPPQNFSVKDQHLLKPPPVMGAIGGFGRRASDGGANLQMFFSRQLEGVWSQPGSQEQLQMLQPGSPTLSQRSQPIPAVISENGVEAASHQPPTENTGPTLGEDLPDPYAVARYMHGRGNSKRHTLALGSAEEVQEVQRLMQQQQPQQQQQQQPMRTRRTGLHTVMERPPVISPELVMEVEARMNRQYTPLNLHPTGTTVPRSKAYPRPKKPTGLPTVQENNSRGRESFKEVSLHLPSERYSPVRRASEGCATGLGSQYRSSPQHHLHSHPHTQYTGGDKEANVKALQQECQQLQQRHSGTQTQAELQMKHSLHIQHMLGTSPLTTPHISPSPSPPINQSPSSIPGSPIHHHHHHHNLPLSCNEASNISLTHHLQRLHLQQQQQSTPQQNPSPESSSLYPHFLQHGCSSPSSTPAVTAGSTSVTSITQGISGLSTNTGSITQGTPSSSNNGALNLAATMPLDLRVQAAGSSSPHHPIHLHHRSPATTPLQHSPSNSPSLGMIQEENNSAFHLHHVIGLDDVLYNDESIMKARIHLGNSAVHRWQSRQVQQPYSPHHPQISVTDELGGEITLVACSSSSSSNSSSDLAQSDGNDNHGMDRMVVECVDSVSSSVISDHSTTQADICAPLQTCLYSLANERTDLTSKSEIPYFPQSTNTVSSHFCNSPPNTILPSFLISGPCDSSRPSIVRGIGKQQHVNKEDELFQQGGTECLLRQNAEHQNSFIGSADSRASSPCSIEERRDAYAQHKNMALRHTFPPPYFITGHARNIDHYSSEDSSSNDMENFQQNHLEDNSIVYENGRDVLFDNVSVSSDNCVSLTGCVLATDPLQKTSSGSFKLTLSDMCSQLNASDILGHVKRLIDARAPPKCFAFSCGESSDSGNSDEGALALEYPGGVQIELRVCENAGCELKGLKLRRISGDHFQYNQLCQELISCMTA</sequence>
<proteinExistence type="predicted"/>
<feature type="region of interest" description="Disordered" evidence="9">
    <location>
        <begin position="367"/>
        <end position="455"/>
    </location>
</feature>
<evidence type="ECO:0000259" key="10">
    <source>
        <dbReference type="PROSITE" id="PS50032"/>
    </source>
</evidence>
<gene>
    <name evidence="11" type="ORF">B7P43_G11452</name>
</gene>
<comment type="caution">
    <text evidence="11">The sequence shown here is derived from an EMBL/GenBank/DDBJ whole genome shotgun (WGS) entry which is preliminary data.</text>
</comment>
<feature type="region of interest" description="Disordered" evidence="9">
    <location>
        <begin position="314"/>
        <end position="335"/>
    </location>
</feature>
<feature type="compositionally biased region" description="Basic and acidic residues" evidence="9">
    <location>
        <begin position="400"/>
        <end position="410"/>
    </location>
</feature>
<evidence type="ECO:0000256" key="8">
    <source>
        <dbReference type="ARBA" id="ARBA00048679"/>
    </source>
</evidence>
<dbReference type="InterPro" id="IPR001772">
    <property type="entry name" value="KA1_dom"/>
</dbReference>
<feature type="compositionally biased region" description="Low complexity" evidence="9">
    <location>
        <begin position="555"/>
        <end position="575"/>
    </location>
</feature>
<keyword evidence="6" id="KW-0067">ATP-binding</keyword>
<name>A0A2J7RA79_9NEOP</name>
<evidence type="ECO:0000256" key="9">
    <source>
        <dbReference type="SAM" id="MobiDB-lite"/>
    </source>
</evidence>
<keyword evidence="2" id="KW-0723">Serine/threonine-protein kinase</keyword>
<keyword evidence="12" id="KW-1185">Reference proteome</keyword>
<evidence type="ECO:0000256" key="6">
    <source>
        <dbReference type="ARBA" id="ARBA00022840"/>
    </source>
</evidence>
<dbReference type="SUPFAM" id="SSF103243">
    <property type="entry name" value="KA1-like"/>
    <property type="match status" value="1"/>
</dbReference>
<keyword evidence="3" id="KW-0808">Transferase</keyword>
<dbReference type="Pfam" id="PF23312">
    <property type="entry name" value="UBA_SIK3"/>
    <property type="match status" value="1"/>
</dbReference>
<dbReference type="Pfam" id="PF02149">
    <property type="entry name" value="KA1"/>
    <property type="match status" value="1"/>
</dbReference>
<organism evidence="11 12">
    <name type="scientific">Cryptotermes secundus</name>
    <dbReference type="NCBI Taxonomy" id="105785"/>
    <lineage>
        <taxon>Eukaryota</taxon>
        <taxon>Metazoa</taxon>
        <taxon>Ecdysozoa</taxon>
        <taxon>Arthropoda</taxon>
        <taxon>Hexapoda</taxon>
        <taxon>Insecta</taxon>
        <taxon>Pterygota</taxon>
        <taxon>Neoptera</taxon>
        <taxon>Polyneoptera</taxon>
        <taxon>Dictyoptera</taxon>
        <taxon>Blattodea</taxon>
        <taxon>Blattoidea</taxon>
        <taxon>Termitoidae</taxon>
        <taxon>Kalotermitidae</taxon>
        <taxon>Cryptotermitinae</taxon>
        <taxon>Cryptotermes</taxon>
    </lineage>
</organism>
<keyword evidence="4" id="KW-0547">Nucleotide-binding</keyword>
<feature type="compositionally biased region" description="Polar residues" evidence="9">
    <location>
        <begin position="367"/>
        <end position="378"/>
    </location>
</feature>
<dbReference type="STRING" id="105785.A0A2J7RA79"/>
<protein>
    <recommendedName>
        <fullName evidence="1">non-specific serine/threonine protein kinase</fullName>
        <ecNumber evidence="1">2.7.11.1</ecNumber>
    </recommendedName>
</protein>